<dbReference type="EMBL" id="CM004467">
    <property type="protein sequence ID" value="OCT98391.1"/>
    <property type="molecule type" value="Genomic_DNA"/>
</dbReference>
<dbReference type="Proteomes" id="UP000694892">
    <property type="component" value="Chromosome 1S"/>
</dbReference>
<sequence length="84" mass="9239">MSKWKGVCKYVEAPVPFHTVNMKEKTCTGGLAMPLTGRLQTHSAALCDSSATESLAGHAGGQTTRHVWSLARYGMYRIYTLLYT</sequence>
<evidence type="ECO:0000313" key="1">
    <source>
        <dbReference type="EMBL" id="OCT98391.1"/>
    </source>
</evidence>
<organism evidence="1 2">
    <name type="scientific">Xenopus laevis</name>
    <name type="common">African clawed frog</name>
    <dbReference type="NCBI Taxonomy" id="8355"/>
    <lineage>
        <taxon>Eukaryota</taxon>
        <taxon>Metazoa</taxon>
        <taxon>Chordata</taxon>
        <taxon>Craniata</taxon>
        <taxon>Vertebrata</taxon>
        <taxon>Euteleostomi</taxon>
        <taxon>Amphibia</taxon>
        <taxon>Batrachia</taxon>
        <taxon>Anura</taxon>
        <taxon>Pipoidea</taxon>
        <taxon>Pipidae</taxon>
        <taxon>Xenopodinae</taxon>
        <taxon>Xenopus</taxon>
        <taxon>Xenopus</taxon>
    </lineage>
</organism>
<dbReference type="AlphaFoldDB" id="A0A974DWQ3"/>
<accession>A0A974DWQ3</accession>
<gene>
    <name evidence="1" type="ORF">XELAEV_18010624mg</name>
</gene>
<name>A0A974DWQ3_XENLA</name>
<proteinExistence type="predicted"/>
<reference evidence="2" key="1">
    <citation type="journal article" date="2016" name="Nature">
        <title>Genome evolution in the allotetraploid frog Xenopus laevis.</title>
        <authorList>
            <person name="Session A.M."/>
            <person name="Uno Y."/>
            <person name="Kwon T."/>
            <person name="Chapman J.A."/>
            <person name="Toyoda A."/>
            <person name="Takahashi S."/>
            <person name="Fukui A."/>
            <person name="Hikosaka A."/>
            <person name="Suzuki A."/>
            <person name="Kondo M."/>
            <person name="van Heeringen S.J."/>
            <person name="Quigley I."/>
            <person name="Heinz S."/>
            <person name="Ogino H."/>
            <person name="Ochi H."/>
            <person name="Hellsten U."/>
            <person name="Lyons J.B."/>
            <person name="Simakov O."/>
            <person name="Putnam N."/>
            <person name="Stites J."/>
            <person name="Kuroki Y."/>
            <person name="Tanaka T."/>
            <person name="Michiue T."/>
            <person name="Watanabe M."/>
            <person name="Bogdanovic O."/>
            <person name="Lister R."/>
            <person name="Georgiou G."/>
            <person name="Paranjpe S.S."/>
            <person name="van Kruijsbergen I."/>
            <person name="Shu S."/>
            <person name="Carlson J."/>
            <person name="Kinoshita T."/>
            <person name="Ohta Y."/>
            <person name="Mawaribuchi S."/>
            <person name="Jenkins J."/>
            <person name="Grimwood J."/>
            <person name="Schmutz J."/>
            <person name="Mitros T."/>
            <person name="Mozaffari S.V."/>
            <person name="Suzuki Y."/>
            <person name="Haramoto Y."/>
            <person name="Yamamoto T.S."/>
            <person name="Takagi C."/>
            <person name="Heald R."/>
            <person name="Miller K."/>
            <person name="Haudenschild C."/>
            <person name="Kitzman J."/>
            <person name="Nakayama T."/>
            <person name="Izutsu Y."/>
            <person name="Robert J."/>
            <person name="Fortriede J."/>
            <person name="Burns K."/>
            <person name="Lotay V."/>
            <person name="Karimi K."/>
            <person name="Yasuoka Y."/>
            <person name="Dichmann D.S."/>
            <person name="Flajnik M.F."/>
            <person name="Houston D.W."/>
            <person name="Shendure J."/>
            <person name="DuPasquier L."/>
            <person name="Vize P.D."/>
            <person name="Zorn A.M."/>
            <person name="Ito M."/>
            <person name="Marcotte E.M."/>
            <person name="Wallingford J.B."/>
            <person name="Ito Y."/>
            <person name="Asashima M."/>
            <person name="Ueno N."/>
            <person name="Matsuda Y."/>
            <person name="Veenstra G.J."/>
            <person name="Fujiyama A."/>
            <person name="Harland R.M."/>
            <person name="Taira M."/>
            <person name="Rokhsar D.S."/>
        </authorList>
    </citation>
    <scope>NUCLEOTIDE SEQUENCE [LARGE SCALE GENOMIC DNA]</scope>
    <source>
        <strain evidence="2">J</strain>
    </source>
</reference>
<evidence type="ECO:0000313" key="2">
    <source>
        <dbReference type="Proteomes" id="UP000694892"/>
    </source>
</evidence>
<protein>
    <submittedName>
        <fullName evidence="1">Uncharacterized protein</fullName>
    </submittedName>
</protein>